<dbReference type="InterPro" id="IPR001680">
    <property type="entry name" value="WD40_rpt"/>
</dbReference>
<dbReference type="AlphaFoldDB" id="A0A0N0NQC6"/>
<evidence type="ECO:0000256" key="4">
    <source>
        <dbReference type="ARBA" id="ARBA00022574"/>
    </source>
</evidence>
<keyword evidence="10" id="KW-0539">Nucleus</keyword>
<dbReference type="InterPro" id="IPR037363">
    <property type="entry name" value="Sec13/Seh1_fam"/>
</dbReference>
<feature type="repeat" description="WD" evidence="11">
    <location>
        <begin position="353"/>
        <end position="375"/>
    </location>
</feature>
<keyword evidence="14" id="KW-1185">Reference proteome</keyword>
<gene>
    <name evidence="13" type="ORF">AB675_6376</name>
</gene>
<evidence type="ECO:0000256" key="10">
    <source>
        <dbReference type="ARBA" id="ARBA00023242"/>
    </source>
</evidence>
<comment type="similarity">
    <text evidence="2">Belongs to the WD repeat SEC13 family.</text>
</comment>
<evidence type="ECO:0000313" key="14">
    <source>
        <dbReference type="Proteomes" id="UP000038010"/>
    </source>
</evidence>
<dbReference type="GO" id="GO:0005198">
    <property type="term" value="F:structural molecule activity"/>
    <property type="evidence" value="ECO:0007669"/>
    <property type="project" value="InterPro"/>
</dbReference>
<dbReference type="GO" id="GO:0035859">
    <property type="term" value="C:Seh1-associated complex"/>
    <property type="evidence" value="ECO:0007669"/>
    <property type="project" value="TreeGrafter"/>
</dbReference>
<dbReference type="PANTHER" id="PTHR11024">
    <property type="entry name" value="NUCLEAR PORE COMPLEX PROTEIN SEC13 / SEH1 FAMILY MEMBER"/>
    <property type="match status" value="1"/>
</dbReference>
<evidence type="ECO:0000256" key="8">
    <source>
        <dbReference type="ARBA" id="ARBA00023010"/>
    </source>
</evidence>
<feature type="region of interest" description="Disordered" evidence="12">
    <location>
        <begin position="285"/>
        <end position="326"/>
    </location>
</feature>
<reference evidence="13 14" key="1">
    <citation type="submission" date="2015-06" db="EMBL/GenBank/DDBJ databases">
        <title>Draft genome of the ant-associated black yeast Phialophora attae CBS 131958.</title>
        <authorList>
            <person name="Moreno L.F."/>
            <person name="Stielow B.J."/>
            <person name="de Hoog S."/>
            <person name="Vicente V.A."/>
            <person name="Weiss V.A."/>
            <person name="de Vries M."/>
            <person name="Cruz L.M."/>
            <person name="Souza E.M."/>
        </authorList>
    </citation>
    <scope>NUCLEOTIDE SEQUENCE [LARGE SCALE GENOMIC DNA]</scope>
    <source>
        <strain evidence="13 14">CBS 131958</strain>
    </source>
</reference>
<dbReference type="Proteomes" id="UP000038010">
    <property type="component" value="Unassembled WGS sequence"/>
</dbReference>
<sequence>MDGIDQFEPSHEDRVTVLSTNFDGSRILTASTDHRIKVWSRDGDTGERQLIETFTAHDADIRDAKFTSPSVGNYIGTVAADLKFQLWEEDASQAYNSGRRYRAIASIPSTPRVPFTSLDFRTVDYLYTYLALIDRQGLLSIYEPTSADEMKDWTLLDQFHVCSPVPGRGDETSFKLQWDHNELPLAYTNSLSDDNKQLSLIVSSMQDVKIFCSREESDKDSTNHDPSAGSHRLTFHECFHLPAHPALVRNIAWSSYNIRGLERIATACKDGIVRVFELSVVPQSSQQNGDARSSYGRSSRSRPQPQSSLTHAITGRSGGSGGSNSIDQRVIDLPWTYKIEDVSELPGHGDAWTVTWDGTGQILMSGGSDGVTRIWRKSISTGKWMLFADQAVDFEGDDVDEEQES</sequence>
<dbReference type="VEuPathDB" id="FungiDB:AB675_6376"/>
<feature type="compositionally biased region" description="Low complexity" evidence="12">
    <location>
        <begin position="292"/>
        <end position="308"/>
    </location>
</feature>
<evidence type="ECO:0000256" key="3">
    <source>
        <dbReference type="ARBA" id="ARBA00022448"/>
    </source>
</evidence>
<dbReference type="GeneID" id="28738542"/>
<proteinExistence type="inferred from homology"/>
<dbReference type="InterPro" id="IPR036322">
    <property type="entry name" value="WD40_repeat_dom_sf"/>
</dbReference>
<dbReference type="PROSITE" id="PS50082">
    <property type="entry name" value="WD_REPEATS_2"/>
    <property type="match status" value="2"/>
</dbReference>
<evidence type="ECO:0000256" key="11">
    <source>
        <dbReference type="PROSITE-ProRule" id="PRU00221"/>
    </source>
</evidence>
<evidence type="ECO:0000256" key="1">
    <source>
        <dbReference type="ARBA" id="ARBA00004567"/>
    </source>
</evidence>
<evidence type="ECO:0000313" key="13">
    <source>
        <dbReference type="EMBL" id="KPI43751.1"/>
    </source>
</evidence>
<dbReference type="Pfam" id="PF00400">
    <property type="entry name" value="WD40"/>
    <property type="match status" value="2"/>
</dbReference>
<keyword evidence="8" id="KW-0811">Translocation</keyword>
<dbReference type="GO" id="GO:0015031">
    <property type="term" value="P:protein transport"/>
    <property type="evidence" value="ECO:0007669"/>
    <property type="project" value="UniProtKB-KW"/>
</dbReference>
<evidence type="ECO:0000256" key="12">
    <source>
        <dbReference type="SAM" id="MobiDB-lite"/>
    </source>
</evidence>
<keyword evidence="6" id="KW-0509">mRNA transport</keyword>
<dbReference type="EMBL" id="LFJN01000004">
    <property type="protein sequence ID" value="KPI43751.1"/>
    <property type="molecule type" value="Genomic_DNA"/>
</dbReference>
<dbReference type="OrthoDB" id="5566198at2759"/>
<dbReference type="SUPFAM" id="SSF50978">
    <property type="entry name" value="WD40 repeat-like"/>
    <property type="match status" value="1"/>
</dbReference>
<organism evidence="13 14">
    <name type="scientific">Cyphellophora attinorum</name>
    <dbReference type="NCBI Taxonomy" id="1664694"/>
    <lineage>
        <taxon>Eukaryota</taxon>
        <taxon>Fungi</taxon>
        <taxon>Dikarya</taxon>
        <taxon>Ascomycota</taxon>
        <taxon>Pezizomycotina</taxon>
        <taxon>Eurotiomycetes</taxon>
        <taxon>Chaetothyriomycetidae</taxon>
        <taxon>Chaetothyriales</taxon>
        <taxon>Cyphellophoraceae</taxon>
        <taxon>Cyphellophora</taxon>
    </lineage>
</organism>
<dbReference type="GO" id="GO:0031080">
    <property type="term" value="C:nuclear pore outer ring"/>
    <property type="evidence" value="ECO:0007669"/>
    <property type="project" value="TreeGrafter"/>
</dbReference>
<keyword evidence="7" id="KW-0653">Protein transport</keyword>
<keyword evidence="5" id="KW-0677">Repeat</keyword>
<feature type="repeat" description="WD" evidence="11">
    <location>
        <begin position="8"/>
        <end position="40"/>
    </location>
</feature>
<dbReference type="GO" id="GO:1904263">
    <property type="term" value="P:positive regulation of TORC1 signaling"/>
    <property type="evidence" value="ECO:0007669"/>
    <property type="project" value="TreeGrafter"/>
</dbReference>
<evidence type="ECO:0000256" key="2">
    <source>
        <dbReference type="ARBA" id="ARBA00010102"/>
    </source>
</evidence>
<dbReference type="InterPro" id="IPR015943">
    <property type="entry name" value="WD40/YVTN_repeat-like_dom_sf"/>
</dbReference>
<keyword evidence="9" id="KW-0906">Nuclear pore complex</keyword>
<keyword evidence="4 11" id="KW-0853">WD repeat</keyword>
<comment type="subcellular location">
    <subcellularLocation>
        <location evidence="1">Nucleus</location>
        <location evidence="1">Nuclear pore complex</location>
    </subcellularLocation>
</comment>
<dbReference type="Gene3D" id="2.130.10.10">
    <property type="entry name" value="YVTN repeat-like/Quinoprotein amine dehydrogenase"/>
    <property type="match status" value="1"/>
</dbReference>
<accession>A0A0N0NQC6</accession>
<keyword evidence="3" id="KW-0813">Transport</keyword>
<evidence type="ECO:0000256" key="9">
    <source>
        <dbReference type="ARBA" id="ARBA00023132"/>
    </source>
</evidence>
<dbReference type="STRING" id="1664694.A0A0N0NQC6"/>
<name>A0A0N0NQC6_9EURO</name>
<comment type="caution">
    <text evidence="13">The sequence shown here is derived from an EMBL/GenBank/DDBJ whole genome shotgun (WGS) entry which is preliminary data.</text>
</comment>
<evidence type="ECO:0000256" key="6">
    <source>
        <dbReference type="ARBA" id="ARBA00022816"/>
    </source>
</evidence>
<dbReference type="RefSeq" id="XP_018003714.1">
    <property type="nucleotide sequence ID" value="XM_018146662.1"/>
</dbReference>
<dbReference type="SMART" id="SM00320">
    <property type="entry name" value="WD40"/>
    <property type="match status" value="4"/>
</dbReference>
<protein>
    <submittedName>
        <fullName evidence="13">Nucleoporin SEH1</fullName>
    </submittedName>
</protein>
<dbReference type="GO" id="GO:0051028">
    <property type="term" value="P:mRNA transport"/>
    <property type="evidence" value="ECO:0007669"/>
    <property type="project" value="UniProtKB-KW"/>
</dbReference>
<evidence type="ECO:0000256" key="7">
    <source>
        <dbReference type="ARBA" id="ARBA00022927"/>
    </source>
</evidence>
<evidence type="ECO:0000256" key="5">
    <source>
        <dbReference type="ARBA" id="ARBA00022737"/>
    </source>
</evidence>
<dbReference type="GO" id="GO:0034198">
    <property type="term" value="P:cellular response to amino acid starvation"/>
    <property type="evidence" value="ECO:0007669"/>
    <property type="project" value="TreeGrafter"/>
</dbReference>
<dbReference type="PROSITE" id="PS50294">
    <property type="entry name" value="WD_REPEATS_REGION"/>
    <property type="match status" value="1"/>
</dbReference>
<dbReference type="PANTHER" id="PTHR11024:SF3">
    <property type="entry name" value="NUCLEOPORIN SEH1"/>
    <property type="match status" value="1"/>
</dbReference>